<dbReference type="RefSeq" id="WP_145083393.1">
    <property type="nucleotide sequence ID" value="NZ_DAMBUX010000001.1"/>
</dbReference>
<accession>A0A562J9X2</accession>
<keyword evidence="6 13" id="KW-0489">Methyltransferase</keyword>
<name>A0A562J9X2_9FIRM</name>
<dbReference type="InterPro" id="IPR001678">
    <property type="entry name" value="MeTrfase_RsmB-F_NOP2_dom"/>
</dbReference>
<organism evidence="15 16">
    <name type="scientific">Sedimentibacter saalensis</name>
    <dbReference type="NCBI Taxonomy" id="130788"/>
    <lineage>
        <taxon>Bacteria</taxon>
        <taxon>Bacillati</taxon>
        <taxon>Bacillota</taxon>
        <taxon>Tissierellia</taxon>
        <taxon>Sedimentibacter</taxon>
    </lineage>
</organism>
<evidence type="ECO:0000313" key="15">
    <source>
        <dbReference type="EMBL" id="TWH79920.1"/>
    </source>
</evidence>
<dbReference type="AlphaFoldDB" id="A0A562J9X2"/>
<keyword evidence="4" id="KW-0963">Cytoplasm</keyword>
<dbReference type="GO" id="GO:0008649">
    <property type="term" value="F:rRNA methyltransferase activity"/>
    <property type="evidence" value="ECO:0007669"/>
    <property type="project" value="InterPro"/>
</dbReference>
<keyword evidence="8 13" id="KW-0949">S-adenosyl-L-methionine</keyword>
<evidence type="ECO:0000256" key="9">
    <source>
        <dbReference type="ARBA" id="ARBA00022884"/>
    </source>
</evidence>
<dbReference type="PRINTS" id="PR02008">
    <property type="entry name" value="RCMTFAMILY"/>
</dbReference>
<dbReference type="EC" id="2.1.1.176" evidence="3"/>
<evidence type="ECO:0000256" key="8">
    <source>
        <dbReference type="ARBA" id="ARBA00022691"/>
    </source>
</evidence>
<dbReference type="EMBL" id="VLKH01000005">
    <property type="protein sequence ID" value="TWH79920.1"/>
    <property type="molecule type" value="Genomic_DNA"/>
</dbReference>
<comment type="similarity">
    <text evidence="13">Belongs to the class I-like SAM-binding methyltransferase superfamily. RsmB/NOP family.</text>
</comment>
<dbReference type="InterPro" id="IPR006027">
    <property type="entry name" value="NusB_RsmB_TIM44"/>
</dbReference>
<keyword evidence="9 13" id="KW-0694">RNA-binding</keyword>
<evidence type="ECO:0000256" key="4">
    <source>
        <dbReference type="ARBA" id="ARBA00022490"/>
    </source>
</evidence>
<feature type="binding site" evidence="13">
    <location>
        <begin position="259"/>
        <end position="265"/>
    </location>
    <ligand>
        <name>S-adenosyl-L-methionine</name>
        <dbReference type="ChEBI" id="CHEBI:59789"/>
    </ligand>
</feature>
<dbReference type="InterPro" id="IPR054728">
    <property type="entry name" value="RsmB-like_ferredoxin"/>
</dbReference>
<protein>
    <recommendedName>
        <fullName evidence="3">16S rRNA (cytosine(967)-C(5))-methyltransferase</fullName>
        <ecNumber evidence="3">2.1.1.176</ecNumber>
    </recommendedName>
    <alternativeName>
        <fullName evidence="10">16S rRNA m5C967 methyltransferase</fullName>
    </alternativeName>
    <alternativeName>
        <fullName evidence="11">rRNA (cytosine-C(5)-)-methyltransferase RsmB</fullName>
    </alternativeName>
</protein>
<evidence type="ECO:0000256" key="10">
    <source>
        <dbReference type="ARBA" id="ARBA00030399"/>
    </source>
</evidence>
<evidence type="ECO:0000256" key="7">
    <source>
        <dbReference type="ARBA" id="ARBA00022679"/>
    </source>
</evidence>
<dbReference type="InterPro" id="IPR029063">
    <property type="entry name" value="SAM-dependent_MTases_sf"/>
</dbReference>
<dbReference type="InterPro" id="IPR049560">
    <property type="entry name" value="MeTrfase_RsmB-F_NOP2_cat"/>
</dbReference>
<dbReference type="OrthoDB" id="9810297at2"/>
<evidence type="ECO:0000256" key="12">
    <source>
        <dbReference type="ARBA" id="ARBA00047283"/>
    </source>
</evidence>
<dbReference type="FunFam" id="3.40.50.150:FF:000022">
    <property type="entry name" value="Ribosomal RNA small subunit methyltransferase B"/>
    <property type="match status" value="1"/>
</dbReference>
<dbReference type="GO" id="GO:0003723">
    <property type="term" value="F:RNA binding"/>
    <property type="evidence" value="ECO:0007669"/>
    <property type="project" value="UniProtKB-UniRule"/>
</dbReference>
<keyword evidence="7 13" id="KW-0808">Transferase</keyword>
<dbReference type="Pfam" id="PF01189">
    <property type="entry name" value="Methyltr_RsmB-F"/>
    <property type="match status" value="1"/>
</dbReference>
<keyword evidence="16" id="KW-1185">Reference proteome</keyword>
<dbReference type="SUPFAM" id="SSF48013">
    <property type="entry name" value="NusB-like"/>
    <property type="match status" value="1"/>
</dbReference>
<evidence type="ECO:0000256" key="2">
    <source>
        <dbReference type="ARBA" id="ARBA00004496"/>
    </source>
</evidence>
<dbReference type="InterPro" id="IPR004573">
    <property type="entry name" value="rRNA_ssu_MeTfrase_B"/>
</dbReference>
<sequence>MDSYRIKVVETLKKIFKDKSYSNIVISNDIRNIDLRHQALYRKSVLGVVEHLMFIDWIINQMSNTKTKKMETDVLVVLRLAVYQMFFLDNSYENMVVSESVQYIKDKGNIRASKFVNGVLRNILRQKKELLEKMEHLPREEYLSVKYSYPAELIKRWQLQFGKNKIEEVLSANNAEAPLEIRVNNMKISRDELLKIFNEKGIIAERCKYAHKGIRILNPIETDKTEEYKKGLFSIQSESSMLAGQILNPAEDSLVIDMCAAPGGKSLNASEIMNNTGKILSRDIYPGKLSLIEKEKQRLGLNNIKAEAYDATVTDETLIEKADFIIADVPCSGLGIIRRKPEIKYNRTEAEIKEILNIQLKILENAAKYLKRGGMMVYSTCTTNKEENLDIVMEFLKHNKGFALEDFSDKINDFPDAKKGYIEIYPHVHGMDGFFIAKIKRL</sequence>
<dbReference type="PANTHER" id="PTHR22807">
    <property type="entry name" value="NOP2 YEAST -RELATED NOL1/NOP2/FMU SUN DOMAIN-CONTAINING"/>
    <property type="match status" value="1"/>
</dbReference>
<dbReference type="Pfam" id="PF01029">
    <property type="entry name" value="NusB"/>
    <property type="match status" value="1"/>
</dbReference>
<proteinExistence type="inferred from homology"/>
<dbReference type="PROSITE" id="PS51686">
    <property type="entry name" value="SAM_MT_RSMB_NOP"/>
    <property type="match status" value="1"/>
</dbReference>
<dbReference type="InterPro" id="IPR023267">
    <property type="entry name" value="RCMT"/>
</dbReference>
<dbReference type="SUPFAM" id="SSF53335">
    <property type="entry name" value="S-adenosyl-L-methionine-dependent methyltransferases"/>
    <property type="match status" value="1"/>
</dbReference>
<evidence type="ECO:0000256" key="5">
    <source>
        <dbReference type="ARBA" id="ARBA00022552"/>
    </source>
</evidence>
<dbReference type="GO" id="GO:0006355">
    <property type="term" value="P:regulation of DNA-templated transcription"/>
    <property type="evidence" value="ECO:0007669"/>
    <property type="project" value="InterPro"/>
</dbReference>
<dbReference type="Pfam" id="PF22458">
    <property type="entry name" value="RsmF-B_ferredox"/>
    <property type="match status" value="1"/>
</dbReference>
<reference evidence="15 16" key="1">
    <citation type="submission" date="2019-07" db="EMBL/GenBank/DDBJ databases">
        <title>Genomic Encyclopedia of Type Strains, Phase I: the one thousand microbial genomes (KMG-I) project.</title>
        <authorList>
            <person name="Kyrpides N."/>
        </authorList>
    </citation>
    <scope>NUCLEOTIDE SEQUENCE [LARGE SCALE GENOMIC DNA]</scope>
    <source>
        <strain evidence="15 16">DSM 13558</strain>
    </source>
</reference>
<comment type="function">
    <text evidence="1">Specifically methylates the cytosine at position 967 (m5C967) of 16S rRNA.</text>
</comment>
<comment type="caution">
    <text evidence="15">The sequence shown here is derived from an EMBL/GenBank/DDBJ whole genome shotgun (WGS) entry which is preliminary data.</text>
</comment>
<dbReference type="Gene3D" id="3.40.50.150">
    <property type="entry name" value="Vaccinia Virus protein VP39"/>
    <property type="match status" value="1"/>
</dbReference>
<gene>
    <name evidence="15" type="ORF">LY60_02240</name>
</gene>
<dbReference type="Proteomes" id="UP000315343">
    <property type="component" value="Unassembled WGS sequence"/>
</dbReference>
<evidence type="ECO:0000256" key="1">
    <source>
        <dbReference type="ARBA" id="ARBA00002724"/>
    </source>
</evidence>
<dbReference type="PANTHER" id="PTHR22807:SF53">
    <property type="entry name" value="RIBOSOMAL RNA SMALL SUBUNIT METHYLTRANSFERASE B-RELATED"/>
    <property type="match status" value="1"/>
</dbReference>
<evidence type="ECO:0000256" key="6">
    <source>
        <dbReference type="ARBA" id="ARBA00022603"/>
    </source>
</evidence>
<feature type="binding site" evidence="13">
    <location>
        <position position="283"/>
    </location>
    <ligand>
        <name>S-adenosyl-L-methionine</name>
        <dbReference type="ChEBI" id="CHEBI:59789"/>
    </ligand>
</feature>
<dbReference type="NCBIfam" id="TIGR00563">
    <property type="entry name" value="rsmB"/>
    <property type="match status" value="1"/>
</dbReference>
<evidence type="ECO:0000256" key="13">
    <source>
        <dbReference type="PROSITE-ProRule" id="PRU01023"/>
    </source>
</evidence>
<feature type="active site" description="Nucleophile" evidence="13">
    <location>
        <position position="381"/>
    </location>
</feature>
<dbReference type="NCBIfam" id="NF011494">
    <property type="entry name" value="PRK14902.1"/>
    <property type="match status" value="1"/>
</dbReference>
<feature type="domain" description="SAM-dependent MTase RsmB/NOP-type" evidence="14">
    <location>
        <begin position="169"/>
        <end position="442"/>
    </location>
</feature>
<evidence type="ECO:0000256" key="3">
    <source>
        <dbReference type="ARBA" id="ARBA00012140"/>
    </source>
</evidence>
<keyword evidence="5" id="KW-0698">rRNA processing</keyword>
<dbReference type="InterPro" id="IPR035926">
    <property type="entry name" value="NusB-like_sf"/>
</dbReference>
<comment type="subcellular location">
    <subcellularLocation>
        <location evidence="2">Cytoplasm</location>
    </subcellularLocation>
</comment>
<comment type="catalytic activity">
    <reaction evidence="12">
        <text>cytidine(967) in 16S rRNA + S-adenosyl-L-methionine = 5-methylcytidine(967) in 16S rRNA + S-adenosyl-L-homocysteine + H(+)</text>
        <dbReference type="Rhea" id="RHEA:42748"/>
        <dbReference type="Rhea" id="RHEA-COMP:10219"/>
        <dbReference type="Rhea" id="RHEA-COMP:10220"/>
        <dbReference type="ChEBI" id="CHEBI:15378"/>
        <dbReference type="ChEBI" id="CHEBI:57856"/>
        <dbReference type="ChEBI" id="CHEBI:59789"/>
        <dbReference type="ChEBI" id="CHEBI:74483"/>
        <dbReference type="ChEBI" id="CHEBI:82748"/>
        <dbReference type="EC" id="2.1.1.176"/>
    </reaction>
</comment>
<evidence type="ECO:0000313" key="16">
    <source>
        <dbReference type="Proteomes" id="UP000315343"/>
    </source>
</evidence>
<feature type="binding site" evidence="13">
    <location>
        <position position="310"/>
    </location>
    <ligand>
        <name>S-adenosyl-L-methionine</name>
        <dbReference type="ChEBI" id="CHEBI:59789"/>
    </ligand>
</feature>
<dbReference type="GO" id="GO:0005737">
    <property type="term" value="C:cytoplasm"/>
    <property type="evidence" value="ECO:0007669"/>
    <property type="project" value="UniProtKB-SubCell"/>
</dbReference>
<evidence type="ECO:0000259" key="14">
    <source>
        <dbReference type="PROSITE" id="PS51686"/>
    </source>
</evidence>
<dbReference type="Gene3D" id="1.10.940.10">
    <property type="entry name" value="NusB-like"/>
    <property type="match status" value="1"/>
</dbReference>
<evidence type="ECO:0000256" key="11">
    <source>
        <dbReference type="ARBA" id="ARBA00031088"/>
    </source>
</evidence>
<feature type="binding site" evidence="13">
    <location>
        <position position="328"/>
    </location>
    <ligand>
        <name>S-adenosyl-L-methionine</name>
        <dbReference type="ChEBI" id="CHEBI:59789"/>
    </ligand>
</feature>